<proteinExistence type="predicted"/>
<dbReference type="InterPro" id="IPR001849">
    <property type="entry name" value="PH_domain"/>
</dbReference>
<gene>
    <name evidence="3" type="ORF">CSSPJE1EN1_LOCUS27556</name>
</gene>
<accession>A0ABP0VE81</accession>
<organism evidence="3 4">
    <name type="scientific">Sphagnum jensenii</name>
    <dbReference type="NCBI Taxonomy" id="128206"/>
    <lineage>
        <taxon>Eukaryota</taxon>
        <taxon>Viridiplantae</taxon>
        <taxon>Streptophyta</taxon>
        <taxon>Embryophyta</taxon>
        <taxon>Bryophyta</taxon>
        <taxon>Sphagnophytina</taxon>
        <taxon>Sphagnopsida</taxon>
        <taxon>Sphagnales</taxon>
        <taxon>Sphagnaceae</taxon>
        <taxon>Sphagnum</taxon>
    </lineage>
</organism>
<comment type="caution">
    <text evidence="3">The sequence shown here is derived from an EMBL/GenBank/DDBJ whole genome shotgun (WGS) entry which is preliminary data.</text>
</comment>
<dbReference type="SUPFAM" id="SSF50729">
    <property type="entry name" value="PH domain-like"/>
    <property type="match status" value="1"/>
</dbReference>
<feature type="domain" description="PH" evidence="2">
    <location>
        <begin position="158"/>
        <end position="261"/>
    </location>
</feature>
<dbReference type="PROSITE" id="PS50003">
    <property type="entry name" value="PH_DOMAIN"/>
    <property type="match status" value="1"/>
</dbReference>
<evidence type="ECO:0000313" key="3">
    <source>
        <dbReference type="EMBL" id="CAK9252178.1"/>
    </source>
</evidence>
<dbReference type="SMART" id="SM00233">
    <property type="entry name" value="PH"/>
    <property type="match status" value="1"/>
</dbReference>
<keyword evidence="4" id="KW-1185">Reference proteome</keyword>
<evidence type="ECO:0000313" key="4">
    <source>
        <dbReference type="Proteomes" id="UP001497444"/>
    </source>
</evidence>
<evidence type="ECO:0000256" key="1">
    <source>
        <dbReference type="SAM" id="MobiDB-lite"/>
    </source>
</evidence>
<feature type="region of interest" description="Disordered" evidence="1">
    <location>
        <begin position="361"/>
        <end position="386"/>
    </location>
</feature>
<evidence type="ECO:0000259" key="2">
    <source>
        <dbReference type="PROSITE" id="PS50003"/>
    </source>
</evidence>
<dbReference type="Pfam" id="PF00169">
    <property type="entry name" value="PH"/>
    <property type="match status" value="1"/>
</dbReference>
<sequence>MSIEGQMIDSFFVSYVSFRSRTSKFIDERRVYNETEFYLPQLAHLIIHLDDTTASSITSALENLALTLVKTSIHTAQQLNFILIAALEDYQPEDSLGIKNSNANINRFFRCARLLKRIEQMVVFRQLVSSVRDSYLSNNQVLQGFGSNDSPLTKDDSEIRQSGFLLYKRVTRKSMFSSKPWKRRFFSVHYRVLSCYRNADDDDPLRSILLPGCVLDKQPIDIHYSWGLSLYNKTTYIRFNLRALDQASYNSWVAFLERFQDREVRRYFLRRDMSTLVIPPFCYLPLCTSLTPFRCVLRALPRETHAFNTKARCPALMLFEVEEHPYSADTAGFLGLELPAYEESEIKETTVQAFTAYDKKDTPTLKGAHSSDQLMPAERVTGSTPA</sequence>
<dbReference type="Gene3D" id="2.30.29.30">
    <property type="entry name" value="Pleckstrin-homology domain (PH domain)/Phosphotyrosine-binding domain (PTB)"/>
    <property type="match status" value="1"/>
</dbReference>
<dbReference type="EMBL" id="CAXAQS010000572">
    <property type="protein sequence ID" value="CAK9252178.1"/>
    <property type="molecule type" value="Genomic_DNA"/>
</dbReference>
<dbReference type="InterPro" id="IPR011993">
    <property type="entry name" value="PH-like_dom_sf"/>
</dbReference>
<dbReference type="Proteomes" id="UP001497444">
    <property type="component" value="Unassembled WGS sequence"/>
</dbReference>
<name>A0ABP0VE81_9BRYO</name>
<reference evidence="3" key="1">
    <citation type="submission" date="2024-02" db="EMBL/GenBank/DDBJ databases">
        <authorList>
            <consortium name="ELIXIR-Norway"/>
            <consortium name="Elixir Norway"/>
        </authorList>
    </citation>
    <scope>NUCLEOTIDE SEQUENCE</scope>
</reference>
<protein>
    <recommendedName>
        <fullName evidence="2">PH domain-containing protein</fullName>
    </recommendedName>
</protein>